<keyword evidence="3" id="KW-0804">Transcription</keyword>
<accession>A0A3P1WXL5</accession>
<evidence type="ECO:0000313" key="6">
    <source>
        <dbReference type="EMBL" id="RRD50925.1"/>
    </source>
</evidence>
<dbReference type="RefSeq" id="WP_125226873.1">
    <property type="nucleotide sequence ID" value="NZ_RQYT01000003.1"/>
</dbReference>
<dbReference type="AlphaFoldDB" id="A0A3P1WXL5"/>
<sequence>MPITPDPILTAAREEFARHGYARTGMAAIAKRAGIAVGSLYNSFPSKRDLFTEVYLAENDRAKQALLASVDWSDPRVALPQWVAGSIEAAQGSRILAEWFGDALGPHLRAVACPESRCGVLDPLLAVKLQQWREEGRVSPDVDDDLFEELYAAMIALDRAGVISPRSLEFLMDALLDKVFPVAR</sequence>
<dbReference type="InterPro" id="IPR009057">
    <property type="entry name" value="Homeodomain-like_sf"/>
</dbReference>
<proteinExistence type="predicted"/>
<dbReference type="GO" id="GO:0003700">
    <property type="term" value="F:DNA-binding transcription factor activity"/>
    <property type="evidence" value="ECO:0007669"/>
    <property type="project" value="TreeGrafter"/>
</dbReference>
<evidence type="ECO:0000256" key="4">
    <source>
        <dbReference type="PROSITE-ProRule" id="PRU00335"/>
    </source>
</evidence>
<evidence type="ECO:0000313" key="7">
    <source>
        <dbReference type="Proteomes" id="UP000280935"/>
    </source>
</evidence>
<organism evidence="6 7">
    <name type="scientific">Arachnia propionica</name>
    <dbReference type="NCBI Taxonomy" id="1750"/>
    <lineage>
        <taxon>Bacteria</taxon>
        <taxon>Bacillati</taxon>
        <taxon>Actinomycetota</taxon>
        <taxon>Actinomycetes</taxon>
        <taxon>Propionibacteriales</taxon>
        <taxon>Propionibacteriaceae</taxon>
        <taxon>Arachnia</taxon>
    </lineage>
</organism>
<reference evidence="6 7" key="1">
    <citation type="submission" date="2018-11" db="EMBL/GenBank/DDBJ databases">
        <title>Genomes From Bacteria Associated with the Canine Oral Cavity: a Test Case for Automated Genome-Based Taxonomic Assignment.</title>
        <authorList>
            <person name="Coil D.A."/>
            <person name="Jospin G."/>
            <person name="Darling A.E."/>
            <person name="Wallis C."/>
            <person name="Davis I.J."/>
            <person name="Harris S."/>
            <person name="Eisen J.A."/>
            <person name="Holcombe L.J."/>
            <person name="O'Flynn C."/>
        </authorList>
    </citation>
    <scope>NUCLEOTIDE SEQUENCE [LARGE SCALE GENOMIC DNA]</scope>
    <source>
        <strain evidence="6 7">OH2822_COT-296</strain>
    </source>
</reference>
<dbReference type="EMBL" id="RQYT01000003">
    <property type="protein sequence ID" value="RRD50925.1"/>
    <property type="molecule type" value="Genomic_DNA"/>
</dbReference>
<feature type="DNA-binding region" description="H-T-H motif" evidence="4">
    <location>
        <begin position="25"/>
        <end position="44"/>
    </location>
</feature>
<dbReference type="Pfam" id="PF00440">
    <property type="entry name" value="TetR_N"/>
    <property type="match status" value="1"/>
</dbReference>
<evidence type="ECO:0000256" key="2">
    <source>
        <dbReference type="ARBA" id="ARBA00023125"/>
    </source>
</evidence>
<dbReference type="OrthoDB" id="9805134at2"/>
<dbReference type="SUPFAM" id="SSF46689">
    <property type="entry name" value="Homeodomain-like"/>
    <property type="match status" value="1"/>
</dbReference>
<dbReference type="InterPro" id="IPR001647">
    <property type="entry name" value="HTH_TetR"/>
</dbReference>
<dbReference type="InterPro" id="IPR050109">
    <property type="entry name" value="HTH-type_TetR-like_transc_reg"/>
</dbReference>
<evidence type="ECO:0000256" key="1">
    <source>
        <dbReference type="ARBA" id="ARBA00023015"/>
    </source>
</evidence>
<comment type="caution">
    <text evidence="6">The sequence shown here is derived from an EMBL/GenBank/DDBJ whole genome shotgun (WGS) entry which is preliminary data.</text>
</comment>
<dbReference type="Gene3D" id="1.10.357.10">
    <property type="entry name" value="Tetracycline Repressor, domain 2"/>
    <property type="match status" value="1"/>
</dbReference>
<name>A0A3P1WXL5_9ACTN</name>
<evidence type="ECO:0000259" key="5">
    <source>
        <dbReference type="PROSITE" id="PS50977"/>
    </source>
</evidence>
<gene>
    <name evidence="6" type="ORF">EII35_02430</name>
</gene>
<feature type="domain" description="HTH tetR-type" evidence="5">
    <location>
        <begin position="2"/>
        <end position="62"/>
    </location>
</feature>
<evidence type="ECO:0000256" key="3">
    <source>
        <dbReference type="ARBA" id="ARBA00023163"/>
    </source>
</evidence>
<dbReference type="Proteomes" id="UP000280935">
    <property type="component" value="Unassembled WGS sequence"/>
</dbReference>
<keyword evidence="1" id="KW-0805">Transcription regulation</keyword>
<dbReference type="PANTHER" id="PTHR30055">
    <property type="entry name" value="HTH-TYPE TRANSCRIPTIONAL REGULATOR RUTR"/>
    <property type="match status" value="1"/>
</dbReference>
<protein>
    <submittedName>
        <fullName evidence="6">TetR/AcrR family transcriptional regulator</fullName>
    </submittedName>
</protein>
<keyword evidence="2 4" id="KW-0238">DNA-binding</keyword>
<dbReference type="GO" id="GO:0000976">
    <property type="term" value="F:transcription cis-regulatory region binding"/>
    <property type="evidence" value="ECO:0007669"/>
    <property type="project" value="TreeGrafter"/>
</dbReference>
<dbReference type="PANTHER" id="PTHR30055:SF234">
    <property type="entry name" value="HTH-TYPE TRANSCRIPTIONAL REGULATOR BETI"/>
    <property type="match status" value="1"/>
</dbReference>
<dbReference type="PRINTS" id="PR00455">
    <property type="entry name" value="HTHTETR"/>
</dbReference>
<dbReference type="PROSITE" id="PS50977">
    <property type="entry name" value="HTH_TETR_2"/>
    <property type="match status" value="1"/>
</dbReference>